<evidence type="ECO:0000256" key="6">
    <source>
        <dbReference type="PIRSR" id="PIRSR001430-2"/>
    </source>
</evidence>
<protein>
    <recommendedName>
        <fullName evidence="4">tRNA pseudouridine synthase A</fullName>
        <ecNumber evidence="4">5.4.99.12</ecNumber>
    </recommendedName>
    <alternativeName>
        <fullName evidence="4">tRNA pseudouridine(38-40) synthase</fullName>
    </alternativeName>
    <alternativeName>
        <fullName evidence="4">tRNA pseudouridylate synthase I</fullName>
    </alternativeName>
    <alternativeName>
        <fullName evidence="4">tRNA-uridine isomerase I</fullName>
    </alternativeName>
</protein>
<comment type="function">
    <text evidence="4">Formation of pseudouridine at positions 38, 39 and 40 in the anticodon stem and loop of transfer RNAs.</text>
</comment>
<dbReference type="CDD" id="cd02570">
    <property type="entry name" value="PseudoU_synth_EcTruA"/>
    <property type="match status" value="1"/>
</dbReference>
<dbReference type="GO" id="GO:0160147">
    <property type="term" value="F:tRNA pseudouridine(38-40) synthase activity"/>
    <property type="evidence" value="ECO:0007669"/>
    <property type="project" value="UniProtKB-EC"/>
</dbReference>
<dbReference type="InterPro" id="IPR001406">
    <property type="entry name" value="PsdUridine_synth_TruA"/>
</dbReference>
<dbReference type="PANTHER" id="PTHR11142">
    <property type="entry name" value="PSEUDOURIDYLATE SYNTHASE"/>
    <property type="match status" value="1"/>
</dbReference>
<dbReference type="AlphaFoldDB" id="A0A450UQT6"/>
<dbReference type="EC" id="5.4.99.12" evidence="4"/>
<dbReference type="InterPro" id="IPR020095">
    <property type="entry name" value="PsdUridine_synth_TruA_C"/>
</dbReference>
<keyword evidence="3 4" id="KW-0413">Isomerase</keyword>
<dbReference type="InterPro" id="IPR020097">
    <property type="entry name" value="PsdUridine_synth_TruA_a/b_dom"/>
</dbReference>
<dbReference type="PANTHER" id="PTHR11142:SF0">
    <property type="entry name" value="TRNA PSEUDOURIDINE SYNTHASE-LIKE 1"/>
    <property type="match status" value="1"/>
</dbReference>
<evidence type="ECO:0000313" key="10">
    <source>
        <dbReference type="EMBL" id="VFJ95733.1"/>
    </source>
</evidence>
<sequence length="225" mass="25154">MEEALSGIADSPVHTVCAGRTDAGVHARGQVVHFETDAIRPRHAWIIGTNTNLPRAISVLWAKPVPDEFHARFSARSRHYRYRILNRPVRPALYRKHITWERRPLAVDRMQAGADYLIGEHDFSAFRAAACQATNPIRAIHTLQVTRHGEHILIDVIANAFLYHMVRNIAGVLMAIGTGKQPPEWAARVLATRDRTKGAVTAPAEGLYLVGVDYPEHFRIPRGAI</sequence>
<dbReference type="EMBL" id="CAADFG010000079">
    <property type="protein sequence ID" value="VFJ94912.1"/>
    <property type="molecule type" value="Genomic_DNA"/>
</dbReference>
<dbReference type="GO" id="GO:0003723">
    <property type="term" value="F:RNA binding"/>
    <property type="evidence" value="ECO:0007669"/>
    <property type="project" value="InterPro"/>
</dbReference>
<dbReference type="NCBIfam" id="TIGR00071">
    <property type="entry name" value="hisT_truA"/>
    <property type="match status" value="1"/>
</dbReference>
<feature type="domain" description="Pseudouridine synthase I TruA alpha/beta" evidence="8">
    <location>
        <begin position="114"/>
        <end position="215"/>
    </location>
</feature>
<dbReference type="Pfam" id="PF01416">
    <property type="entry name" value="PseudoU_synth_1"/>
    <property type="match status" value="2"/>
</dbReference>
<proteinExistence type="inferred from homology"/>
<dbReference type="InterPro" id="IPR020103">
    <property type="entry name" value="PsdUridine_synth_cat_dom_sf"/>
</dbReference>
<evidence type="ECO:0000256" key="3">
    <source>
        <dbReference type="ARBA" id="ARBA00023235"/>
    </source>
</evidence>
<evidence type="ECO:0000256" key="5">
    <source>
        <dbReference type="PIRSR" id="PIRSR001430-1"/>
    </source>
</evidence>
<gene>
    <name evidence="4" type="primary">truA</name>
    <name evidence="9" type="ORF">BECKH772A_GA0070896_1007911</name>
    <name evidence="10" type="ORF">BECKH772B_GA0070898_1008012</name>
    <name evidence="11" type="ORF">BECKH772C_GA0070978_1008110</name>
</gene>
<dbReference type="EMBL" id="CAADFJ010000081">
    <property type="protein sequence ID" value="VFK02097.1"/>
    <property type="molecule type" value="Genomic_DNA"/>
</dbReference>
<reference evidence="9" key="1">
    <citation type="submission" date="2019-02" db="EMBL/GenBank/DDBJ databases">
        <authorList>
            <person name="Gruber-Vodicka R. H."/>
            <person name="Seah K. B. B."/>
        </authorList>
    </citation>
    <scope>NUCLEOTIDE SEQUENCE</scope>
    <source>
        <strain evidence="11">BECK_SA2B12</strain>
        <strain evidence="9">BECK_SA2B15</strain>
        <strain evidence="10">BECK_SA2B20</strain>
    </source>
</reference>
<dbReference type="Gene3D" id="3.30.70.580">
    <property type="entry name" value="Pseudouridine synthase I, catalytic domain, N-terminal subdomain"/>
    <property type="match status" value="1"/>
</dbReference>
<feature type="active site" description="Nucleophile" evidence="4 5">
    <location>
        <position position="22"/>
    </location>
</feature>
<comment type="subunit">
    <text evidence="4">Homodimer.</text>
</comment>
<organism evidence="9">
    <name type="scientific">Candidatus Kentrum eta</name>
    <dbReference type="NCBI Taxonomy" id="2126337"/>
    <lineage>
        <taxon>Bacteria</taxon>
        <taxon>Pseudomonadati</taxon>
        <taxon>Pseudomonadota</taxon>
        <taxon>Gammaproteobacteria</taxon>
        <taxon>Candidatus Kentrum</taxon>
    </lineage>
</organism>
<dbReference type="Gene3D" id="3.30.70.660">
    <property type="entry name" value="Pseudouridine synthase I, catalytic domain, C-terminal subdomain"/>
    <property type="match status" value="1"/>
</dbReference>
<evidence type="ECO:0000313" key="9">
    <source>
        <dbReference type="EMBL" id="VFJ94912.1"/>
    </source>
</evidence>
<dbReference type="GO" id="GO:0031119">
    <property type="term" value="P:tRNA pseudouridine synthesis"/>
    <property type="evidence" value="ECO:0007669"/>
    <property type="project" value="UniProtKB-UniRule"/>
</dbReference>
<dbReference type="InterPro" id="IPR020094">
    <property type="entry name" value="TruA/RsuA/RluB/E/F_N"/>
</dbReference>
<evidence type="ECO:0000256" key="2">
    <source>
        <dbReference type="ARBA" id="ARBA00022694"/>
    </source>
</evidence>
<evidence type="ECO:0000256" key="4">
    <source>
        <dbReference type="HAMAP-Rule" id="MF_00171"/>
    </source>
</evidence>
<evidence type="ECO:0000256" key="1">
    <source>
        <dbReference type="ARBA" id="ARBA00009375"/>
    </source>
</evidence>
<comment type="catalytic activity">
    <reaction evidence="4 7">
        <text>uridine(38/39/40) in tRNA = pseudouridine(38/39/40) in tRNA</text>
        <dbReference type="Rhea" id="RHEA:22376"/>
        <dbReference type="Rhea" id="RHEA-COMP:10085"/>
        <dbReference type="Rhea" id="RHEA-COMP:10087"/>
        <dbReference type="ChEBI" id="CHEBI:65314"/>
        <dbReference type="ChEBI" id="CHEBI:65315"/>
        <dbReference type="EC" id="5.4.99.12"/>
    </reaction>
</comment>
<evidence type="ECO:0000256" key="7">
    <source>
        <dbReference type="RuleBase" id="RU003792"/>
    </source>
</evidence>
<accession>A0A450UQT6</accession>
<dbReference type="HAMAP" id="MF_00171">
    <property type="entry name" value="TruA"/>
    <property type="match status" value="1"/>
</dbReference>
<name>A0A450UQT6_9GAMM</name>
<comment type="caution">
    <text evidence="4">Lacks conserved residue(s) required for the propagation of feature annotation.</text>
</comment>
<dbReference type="PIRSF" id="PIRSF001430">
    <property type="entry name" value="tRNA_psdUrid_synth"/>
    <property type="match status" value="1"/>
</dbReference>
<evidence type="ECO:0000313" key="11">
    <source>
        <dbReference type="EMBL" id="VFK02097.1"/>
    </source>
</evidence>
<comment type="similarity">
    <text evidence="1 4 7">Belongs to the tRNA pseudouridine synthase TruA family.</text>
</comment>
<feature type="domain" description="Pseudouridine synthase I TruA alpha/beta" evidence="8">
    <location>
        <begin position="12"/>
        <end position="73"/>
    </location>
</feature>
<keyword evidence="2 4" id="KW-0819">tRNA processing</keyword>
<feature type="binding site" evidence="4 6">
    <location>
        <position position="80"/>
    </location>
    <ligand>
        <name>substrate</name>
    </ligand>
</feature>
<dbReference type="SUPFAM" id="SSF55120">
    <property type="entry name" value="Pseudouridine synthase"/>
    <property type="match status" value="1"/>
</dbReference>
<dbReference type="EMBL" id="CAADFI010000080">
    <property type="protein sequence ID" value="VFJ95733.1"/>
    <property type="molecule type" value="Genomic_DNA"/>
</dbReference>
<evidence type="ECO:0000259" key="8">
    <source>
        <dbReference type="Pfam" id="PF01416"/>
    </source>
</evidence>